<dbReference type="PANTHER" id="PTHR46797">
    <property type="entry name" value="HTH-TYPE TRANSCRIPTIONAL REGULATOR"/>
    <property type="match status" value="1"/>
</dbReference>
<dbReference type="PANTHER" id="PTHR46797:SF1">
    <property type="entry name" value="METHYLPHOSPHONATE SYNTHASE"/>
    <property type="match status" value="1"/>
</dbReference>
<keyword evidence="3" id="KW-0614">Plasmid</keyword>
<dbReference type="CDD" id="cd00093">
    <property type="entry name" value="HTH_XRE"/>
    <property type="match status" value="2"/>
</dbReference>
<dbReference type="Gene3D" id="1.10.260.40">
    <property type="entry name" value="lambda repressor-like DNA-binding domains"/>
    <property type="match status" value="2"/>
</dbReference>
<feature type="domain" description="HTH cro/C1-type" evidence="2">
    <location>
        <begin position="80"/>
        <end position="134"/>
    </location>
</feature>
<proteinExistence type="predicted"/>
<dbReference type="AlphaFoldDB" id="A0A7M2XVB0"/>
<evidence type="ECO:0000313" key="4">
    <source>
        <dbReference type="Proteomes" id="UP000593818"/>
    </source>
</evidence>
<dbReference type="SMART" id="SM00530">
    <property type="entry name" value="HTH_XRE"/>
    <property type="match status" value="2"/>
</dbReference>
<accession>A0A7M2XVB0</accession>
<dbReference type="EMBL" id="CP063452">
    <property type="protein sequence ID" value="QOW01705.1"/>
    <property type="molecule type" value="Genomic_DNA"/>
</dbReference>
<name>A0A7M2XVB0_9NOCA</name>
<organism evidence="3 4">
    <name type="scientific">Rhodococcus pyridinivorans</name>
    <dbReference type="NCBI Taxonomy" id="103816"/>
    <lineage>
        <taxon>Bacteria</taxon>
        <taxon>Bacillati</taxon>
        <taxon>Actinomycetota</taxon>
        <taxon>Actinomycetes</taxon>
        <taxon>Mycobacteriales</taxon>
        <taxon>Nocardiaceae</taxon>
        <taxon>Rhodococcus</taxon>
    </lineage>
</organism>
<dbReference type="SUPFAM" id="SSF47413">
    <property type="entry name" value="lambda repressor-like DNA-binding domains"/>
    <property type="match status" value="2"/>
</dbReference>
<dbReference type="RefSeq" id="WP_162273078.1">
    <property type="nucleotide sequence ID" value="NZ_FNRX01000001.1"/>
</dbReference>
<dbReference type="InterPro" id="IPR050807">
    <property type="entry name" value="TransReg_Diox_bact_type"/>
</dbReference>
<gene>
    <name evidence="3" type="ORF">INP59_26490</name>
</gene>
<reference evidence="3 4" key="1">
    <citation type="submission" date="2020-10" db="EMBL/GenBank/DDBJ databases">
        <title>Whole genome sequence of oil-degrading bacteria Rhodococcus pyridinivorans strain 5Ap.</title>
        <authorList>
            <person name="Akhremchuk A.E."/>
            <person name="Valentovich L.N."/>
            <person name="Charniauskaya M.I."/>
            <person name="Bukliarevich H.A."/>
            <person name="Titok M.A."/>
        </authorList>
    </citation>
    <scope>NUCLEOTIDE SEQUENCE [LARGE SCALE GENOMIC DNA]</scope>
    <source>
        <strain evidence="3 4">5Ap</strain>
        <plasmid evidence="3 4">pRh5Ap-243</plasmid>
    </source>
</reference>
<dbReference type="InterPro" id="IPR010982">
    <property type="entry name" value="Lambda_DNA-bd_dom_sf"/>
</dbReference>
<evidence type="ECO:0000313" key="3">
    <source>
        <dbReference type="EMBL" id="QOW01705.1"/>
    </source>
</evidence>
<sequence>MSVPRRALYGFDPTRLTEVRRERGLSRSDLGRLSGVTYNTIRSWETGEGAPSPSALERVASVLDVAVSELAVVPDEVQTLASWRTRQGLAQADIAHELGLSKSTYSRLERGERPLTDAECLKLARLFDTTEEQVRALWMRAHRRSGRPAR</sequence>
<dbReference type="GO" id="GO:0003677">
    <property type="term" value="F:DNA binding"/>
    <property type="evidence" value="ECO:0007669"/>
    <property type="project" value="UniProtKB-KW"/>
</dbReference>
<feature type="domain" description="HTH cro/C1-type" evidence="2">
    <location>
        <begin position="16"/>
        <end position="70"/>
    </location>
</feature>
<keyword evidence="4" id="KW-1185">Reference proteome</keyword>
<dbReference type="Proteomes" id="UP000593818">
    <property type="component" value="Plasmid pRh5Ap-243"/>
</dbReference>
<dbReference type="PROSITE" id="PS50943">
    <property type="entry name" value="HTH_CROC1"/>
    <property type="match status" value="2"/>
</dbReference>
<evidence type="ECO:0000256" key="1">
    <source>
        <dbReference type="ARBA" id="ARBA00023125"/>
    </source>
</evidence>
<geneLocation type="plasmid" evidence="3 4">
    <name>pRh5Ap-243</name>
</geneLocation>
<dbReference type="InterPro" id="IPR001387">
    <property type="entry name" value="Cro/C1-type_HTH"/>
</dbReference>
<dbReference type="Pfam" id="PF01381">
    <property type="entry name" value="HTH_3"/>
    <property type="match status" value="2"/>
</dbReference>
<keyword evidence="1" id="KW-0238">DNA-binding</keyword>
<evidence type="ECO:0000259" key="2">
    <source>
        <dbReference type="PROSITE" id="PS50943"/>
    </source>
</evidence>
<dbReference type="GO" id="GO:0003700">
    <property type="term" value="F:DNA-binding transcription factor activity"/>
    <property type="evidence" value="ECO:0007669"/>
    <property type="project" value="TreeGrafter"/>
</dbReference>
<protein>
    <submittedName>
        <fullName evidence="3">Helix-turn-helix domain-containing protein</fullName>
    </submittedName>
</protein>
<dbReference type="GO" id="GO:0005829">
    <property type="term" value="C:cytosol"/>
    <property type="evidence" value="ECO:0007669"/>
    <property type="project" value="TreeGrafter"/>
</dbReference>